<accession>A0A930VJL2</accession>
<dbReference type="CDD" id="cd05401">
    <property type="entry name" value="NT_GlnE_GlnD_like"/>
    <property type="match status" value="1"/>
</dbReference>
<organism evidence="3 4">
    <name type="scientific">Nocardioides islandensis</name>
    <dbReference type="NCBI Taxonomy" id="433663"/>
    <lineage>
        <taxon>Bacteria</taxon>
        <taxon>Bacillati</taxon>
        <taxon>Actinomycetota</taxon>
        <taxon>Actinomycetes</taxon>
        <taxon>Propionibacteriales</taxon>
        <taxon>Nocardioidaceae</taxon>
        <taxon>Nocardioides</taxon>
    </lineage>
</organism>
<dbReference type="Proteomes" id="UP000640489">
    <property type="component" value="Unassembled WGS sequence"/>
</dbReference>
<dbReference type="EMBL" id="JADKPN010000018">
    <property type="protein sequence ID" value="MBF4765786.1"/>
    <property type="molecule type" value="Genomic_DNA"/>
</dbReference>
<evidence type="ECO:0000313" key="3">
    <source>
        <dbReference type="EMBL" id="MBF4765786.1"/>
    </source>
</evidence>
<gene>
    <name evidence="3" type="ORF">ISU07_21855</name>
</gene>
<keyword evidence="4" id="KW-1185">Reference proteome</keyword>
<dbReference type="InterPro" id="IPR000644">
    <property type="entry name" value="CBS_dom"/>
</dbReference>
<dbReference type="PROSITE" id="PS51371">
    <property type="entry name" value="CBS"/>
    <property type="match status" value="1"/>
</dbReference>
<dbReference type="InterPro" id="IPR046342">
    <property type="entry name" value="CBS_dom_sf"/>
</dbReference>
<keyword evidence="1" id="KW-0129">CBS domain</keyword>
<reference evidence="3" key="1">
    <citation type="submission" date="2020-11" db="EMBL/GenBank/DDBJ databases">
        <title>Nocardioides sp. nov., isolated from Soil of Cynanchum wilfordii Hemsley rhizosphere.</title>
        <authorList>
            <person name="Lee J.-S."/>
            <person name="Suh M.K."/>
            <person name="Kim J.-S."/>
        </authorList>
    </citation>
    <scope>NUCLEOTIDE SEQUENCE</scope>
    <source>
        <strain evidence="3">KCTC 19275</strain>
    </source>
</reference>
<dbReference type="AlphaFoldDB" id="A0A930VJL2"/>
<dbReference type="Gene3D" id="3.10.580.10">
    <property type="entry name" value="CBS-domain"/>
    <property type="match status" value="1"/>
</dbReference>
<dbReference type="SMART" id="SM00116">
    <property type="entry name" value="CBS"/>
    <property type="match status" value="2"/>
</dbReference>
<evidence type="ECO:0000259" key="2">
    <source>
        <dbReference type="PROSITE" id="PS51371"/>
    </source>
</evidence>
<dbReference type="RefSeq" id="WP_194708966.1">
    <property type="nucleotide sequence ID" value="NZ_JADKPN010000018.1"/>
</dbReference>
<feature type="domain" description="CBS" evidence="2">
    <location>
        <begin position="81"/>
        <end position="139"/>
    </location>
</feature>
<dbReference type="Pfam" id="PF03445">
    <property type="entry name" value="DUF294"/>
    <property type="match status" value="1"/>
</dbReference>
<proteinExistence type="predicted"/>
<sequence>MGERTTLGGEWGASTVRMRMRPLVWAGPRATVGEAARLLHDADDSCVLVQLPDGLAIATDHDFRASLADAALTRDTEVGAICSVPVRTVNEHADAPAALLQMVEHGIHHLVVTSDTGDPVGVVRLVDLASAEVRDPLLVRHRVARAQSLDELRGATSTLDDSVLEMADNGTPALQVCGVLSAVRDLVVQRVVELTPAPALVSSVSWLLLGSAARREALPRSDVDTALAWPAALADRPHEVMAHAETVLEGLEACGLPRCPDGANATETLFSRSAEDWAEATRRWTSHPESTGALLLASIVADNRALTHVDLGSDLMRSMLRATRDRTFLDALLGFTLDARPARGRLHEFVVERTGPHKGRLDLKRGALWPVVLLGRWMALAAGDPTGSTVDRIRRGTACGLLTSGEAEDLVAAFEQMFQLRFDQELAALASGERADSHVLPASLDPLRRRYLHDSLHAVARIQTSIRKAWSATGPS</sequence>
<protein>
    <submittedName>
        <fullName evidence="3">CBS domain-containing protein</fullName>
    </submittedName>
</protein>
<evidence type="ECO:0000313" key="4">
    <source>
        <dbReference type="Proteomes" id="UP000640489"/>
    </source>
</evidence>
<dbReference type="Pfam" id="PF00571">
    <property type="entry name" value="CBS"/>
    <property type="match status" value="1"/>
</dbReference>
<dbReference type="InterPro" id="IPR018821">
    <property type="entry name" value="DUF294_put_nucleoTrafse_sb-bd"/>
</dbReference>
<dbReference type="Pfam" id="PF10335">
    <property type="entry name" value="DUF294_C"/>
    <property type="match status" value="1"/>
</dbReference>
<dbReference type="InterPro" id="IPR005105">
    <property type="entry name" value="GlnD_Uridyltrans_N"/>
</dbReference>
<dbReference type="GO" id="GO:0008773">
    <property type="term" value="F:[protein-PII] uridylyltransferase activity"/>
    <property type="evidence" value="ECO:0007669"/>
    <property type="project" value="InterPro"/>
</dbReference>
<evidence type="ECO:0000256" key="1">
    <source>
        <dbReference type="PROSITE-ProRule" id="PRU00703"/>
    </source>
</evidence>
<dbReference type="SUPFAM" id="SSF54631">
    <property type="entry name" value="CBS-domain pair"/>
    <property type="match status" value="1"/>
</dbReference>
<name>A0A930VJL2_9ACTN</name>
<comment type="caution">
    <text evidence="3">The sequence shown here is derived from an EMBL/GenBank/DDBJ whole genome shotgun (WGS) entry which is preliminary data.</text>
</comment>